<evidence type="ECO:0000256" key="3">
    <source>
        <dbReference type="ARBA" id="ARBA00022691"/>
    </source>
</evidence>
<comment type="caution">
    <text evidence="7">The sequence shown here is derived from an EMBL/GenBank/DDBJ whole genome shotgun (WGS) entry which is preliminary data.</text>
</comment>
<dbReference type="GO" id="GO:0044550">
    <property type="term" value="P:secondary metabolite biosynthetic process"/>
    <property type="evidence" value="ECO:0007669"/>
    <property type="project" value="UniProtKB-ARBA"/>
</dbReference>
<evidence type="ECO:0000256" key="1">
    <source>
        <dbReference type="ARBA" id="ARBA00022603"/>
    </source>
</evidence>
<dbReference type="Gene3D" id="1.10.10.10">
    <property type="entry name" value="Winged helix-like DNA-binding domain superfamily/Winged helix DNA-binding domain"/>
    <property type="match status" value="1"/>
</dbReference>
<accession>A0A1V6RE51</accession>
<dbReference type="EMBL" id="MDYP01000059">
    <property type="protein sequence ID" value="OQE00085.1"/>
    <property type="molecule type" value="Genomic_DNA"/>
</dbReference>
<protein>
    <submittedName>
        <fullName evidence="7">Uncharacterized protein</fullName>
    </submittedName>
</protein>
<dbReference type="Proteomes" id="UP000191518">
    <property type="component" value="Unassembled WGS sequence"/>
</dbReference>
<dbReference type="SUPFAM" id="SSF53335">
    <property type="entry name" value="S-adenosyl-L-methionine-dependent methyltransferases"/>
    <property type="match status" value="1"/>
</dbReference>
<dbReference type="InterPro" id="IPR016461">
    <property type="entry name" value="COMT-like"/>
</dbReference>
<dbReference type="GO" id="GO:0032259">
    <property type="term" value="P:methylation"/>
    <property type="evidence" value="ECO:0007669"/>
    <property type="project" value="UniProtKB-KW"/>
</dbReference>
<evidence type="ECO:0000259" key="5">
    <source>
        <dbReference type="Pfam" id="PF00891"/>
    </source>
</evidence>
<dbReference type="InterPro" id="IPR036388">
    <property type="entry name" value="WH-like_DNA-bd_sf"/>
</dbReference>
<keyword evidence="2" id="KW-0808">Transferase</keyword>
<keyword evidence="3" id="KW-0949">S-adenosyl-L-methionine</keyword>
<evidence type="ECO:0000256" key="4">
    <source>
        <dbReference type="PIRSR" id="PIRSR005739-1"/>
    </source>
</evidence>
<evidence type="ECO:0000256" key="2">
    <source>
        <dbReference type="ARBA" id="ARBA00022679"/>
    </source>
</evidence>
<dbReference type="GO" id="GO:0008171">
    <property type="term" value="F:O-methyltransferase activity"/>
    <property type="evidence" value="ECO:0007669"/>
    <property type="project" value="InterPro"/>
</dbReference>
<dbReference type="PANTHER" id="PTHR43712">
    <property type="entry name" value="PUTATIVE (AFU_ORTHOLOGUE AFUA_4G14580)-RELATED"/>
    <property type="match status" value="1"/>
</dbReference>
<dbReference type="Pfam" id="PF08100">
    <property type="entry name" value="Dimerisation"/>
    <property type="match status" value="1"/>
</dbReference>
<gene>
    <name evidence="7" type="ORF">PENVUL_c059G03279</name>
</gene>
<evidence type="ECO:0000313" key="7">
    <source>
        <dbReference type="EMBL" id="OQE00085.1"/>
    </source>
</evidence>
<organism evidence="7 8">
    <name type="scientific">Penicillium vulpinum</name>
    <dbReference type="NCBI Taxonomy" id="29845"/>
    <lineage>
        <taxon>Eukaryota</taxon>
        <taxon>Fungi</taxon>
        <taxon>Dikarya</taxon>
        <taxon>Ascomycota</taxon>
        <taxon>Pezizomycotina</taxon>
        <taxon>Eurotiomycetes</taxon>
        <taxon>Eurotiomycetidae</taxon>
        <taxon>Eurotiales</taxon>
        <taxon>Aspergillaceae</taxon>
        <taxon>Penicillium</taxon>
    </lineage>
</organism>
<dbReference type="PIRSF" id="PIRSF005739">
    <property type="entry name" value="O-mtase"/>
    <property type="match status" value="1"/>
</dbReference>
<keyword evidence="8" id="KW-1185">Reference proteome</keyword>
<evidence type="ECO:0000259" key="6">
    <source>
        <dbReference type="Pfam" id="PF08100"/>
    </source>
</evidence>
<sequence>MTFEEVYYEPSSVKLTSLASTINEAILQYSQAESKSERVSALKIIHVTSHKLAQCAVQPRQSLIAFHFQPHKVLCVRLAIEMRLFDNLPTSAPFTVEQLAKRAGTDVEFTGRIARALGALEIFEEVGEDTFQQTALSQEWTNKFMQSYTRHSWDNVFRPMSTYIDFFNTTGFVSPSDRFNTPFAFSKGAKNMDFFSILQQDPKAVTTFNEAMTSFKDNLGDLYDFSSLQAEENDVVLVDISGGKGQSIQSVQSSHPNLKGRYVLQDLPAVITAGDRVCPPNVEVQPYNFFEEVQPVKGAAAYLLKLILHDWQDAECRTILRNLAPAMRGYNSKLLICDIVLSNIRPDTQKVLYDINMFFIAGKERSVKQWHALMEGTDFRIERIIGLDNLRSIIEVVLRE</sequence>
<dbReference type="InterPro" id="IPR036390">
    <property type="entry name" value="WH_DNA-bd_sf"/>
</dbReference>
<proteinExistence type="predicted"/>
<dbReference type="PANTHER" id="PTHR43712:SF11">
    <property type="entry name" value="O-METHYLTRANSFERASE (AFU_ORTHOLOGUE AFUA_2G17820)-RELATED"/>
    <property type="match status" value="1"/>
</dbReference>
<dbReference type="Gene3D" id="3.40.50.150">
    <property type="entry name" value="Vaccinia Virus protein VP39"/>
    <property type="match status" value="1"/>
</dbReference>
<feature type="domain" description="O-methyltransferase C-terminal" evidence="5">
    <location>
        <begin position="190"/>
        <end position="379"/>
    </location>
</feature>
<name>A0A1V6RE51_9EURO</name>
<feature type="active site" description="Proton acceptor" evidence="4">
    <location>
        <position position="309"/>
    </location>
</feature>
<dbReference type="InterPro" id="IPR001077">
    <property type="entry name" value="COMT_C"/>
</dbReference>
<evidence type="ECO:0000313" key="8">
    <source>
        <dbReference type="Proteomes" id="UP000191518"/>
    </source>
</evidence>
<dbReference type="InterPro" id="IPR029063">
    <property type="entry name" value="SAM-dependent_MTases_sf"/>
</dbReference>
<dbReference type="InterPro" id="IPR012967">
    <property type="entry name" value="COMT_dimerisation"/>
</dbReference>
<keyword evidence="1" id="KW-0489">Methyltransferase</keyword>
<dbReference type="GO" id="GO:0046983">
    <property type="term" value="F:protein dimerization activity"/>
    <property type="evidence" value="ECO:0007669"/>
    <property type="project" value="InterPro"/>
</dbReference>
<feature type="domain" description="O-methyltransferase dimerisation" evidence="6">
    <location>
        <begin position="75"/>
        <end position="140"/>
    </location>
</feature>
<reference evidence="8" key="1">
    <citation type="journal article" date="2017" name="Nat. Microbiol.">
        <title>Global analysis of biosynthetic gene clusters reveals vast potential of secondary metabolite production in Penicillium species.</title>
        <authorList>
            <person name="Nielsen J.C."/>
            <person name="Grijseels S."/>
            <person name="Prigent S."/>
            <person name="Ji B."/>
            <person name="Dainat J."/>
            <person name="Nielsen K.F."/>
            <person name="Frisvad J.C."/>
            <person name="Workman M."/>
            <person name="Nielsen J."/>
        </authorList>
    </citation>
    <scope>NUCLEOTIDE SEQUENCE [LARGE SCALE GENOMIC DNA]</scope>
    <source>
        <strain evidence="8">IBT 29486</strain>
    </source>
</reference>
<dbReference type="PROSITE" id="PS51683">
    <property type="entry name" value="SAM_OMT_II"/>
    <property type="match status" value="1"/>
</dbReference>
<dbReference type="SUPFAM" id="SSF46785">
    <property type="entry name" value="Winged helix' DNA-binding domain"/>
    <property type="match status" value="1"/>
</dbReference>
<dbReference type="AlphaFoldDB" id="A0A1V6RE51"/>
<dbReference type="Pfam" id="PF00891">
    <property type="entry name" value="Methyltransf_2"/>
    <property type="match status" value="1"/>
</dbReference>
<dbReference type="OrthoDB" id="1535081at2759"/>